<dbReference type="InterPro" id="IPR002543">
    <property type="entry name" value="FtsK_dom"/>
</dbReference>
<evidence type="ECO:0000256" key="1">
    <source>
        <dbReference type="ARBA" id="ARBA00004651"/>
    </source>
</evidence>
<feature type="compositionally biased region" description="Low complexity" evidence="17">
    <location>
        <begin position="308"/>
        <end position="317"/>
    </location>
</feature>
<feature type="transmembrane region" description="Helical" evidence="18">
    <location>
        <begin position="118"/>
        <end position="138"/>
    </location>
</feature>
<feature type="region of interest" description="Disordered" evidence="17">
    <location>
        <begin position="286"/>
        <end position="388"/>
    </location>
</feature>
<evidence type="ECO:0000256" key="14">
    <source>
        <dbReference type="ARBA" id="ARBA00024784"/>
    </source>
</evidence>
<comment type="function">
    <text evidence="14">Essential cell division protein that coordinates cell division and chromosome segregation. The N-terminus is involved in assembly of the cell-division machinery. The C-terminus functions as a DNA motor that moves dsDNA in an ATP-dependent manner towards the dif recombination site, which is located within the replication terminus region. Translocation stops specifically at Xer-dif sites, where FtsK interacts with the Xer recombinase, allowing activation of chromosome unlinking by recombination. FtsK orienting polar sequences (KOPS) guide the direction of DNA translocation. FtsK can remove proteins from DNA as it translocates, but translocation stops specifically at XerCD-dif site, thereby preventing removal of XerC and XerD from dif.</text>
</comment>
<dbReference type="InterPro" id="IPR025199">
    <property type="entry name" value="FtsK_4TM"/>
</dbReference>
<dbReference type="Gene3D" id="3.30.980.40">
    <property type="match status" value="1"/>
</dbReference>
<dbReference type="InterPro" id="IPR003593">
    <property type="entry name" value="AAA+_ATPase"/>
</dbReference>
<dbReference type="AlphaFoldDB" id="A0A6L5Z3T4"/>
<evidence type="ECO:0000256" key="18">
    <source>
        <dbReference type="SAM" id="Phobius"/>
    </source>
</evidence>
<dbReference type="GO" id="GO:0003677">
    <property type="term" value="F:DNA binding"/>
    <property type="evidence" value="ECO:0007669"/>
    <property type="project" value="UniProtKB-KW"/>
</dbReference>
<keyword evidence="11" id="KW-0238">DNA-binding</keyword>
<dbReference type="InterPro" id="IPR027417">
    <property type="entry name" value="P-loop_NTPase"/>
</dbReference>
<feature type="domain" description="FtsK" evidence="19">
    <location>
        <begin position="517"/>
        <end position="736"/>
    </location>
</feature>
<keyword evidence="6 18" id="KW-0812">Transmembrane</keyword>
<dbReference type="SMART" id="SM00382">
    <property type="entry name" value="AAA"/>
    <property type="match status" value="1"/>
</dbReference>
<comment type="subcellular location">
    <subcellularLocation>
        <location evidence="1">Cell membrane</location>
        <topology evidence="1">Multi-pass membrane protein</topology>
    </subcellularLocation>
</comment>
<reference evidence="20 21" key="1">
    <citation type="submission" date="2019-10" db="EMBL/GenBank/DDBJ databases">
        <title>Cognatihalovulum marinum gen. nov. sp. nov., a new member of the family Rhodobacteraceae isolated from deep seawater of the Northwest Indian Ocean.</title>
        <authorList>
            <person name="Ruan C."/>
            <person name="Wang J."/>
            <person name="Zheng X."/>
            <person name="Song L."/>
            <person name="Zhu Y."/>
            <person name="Huang Y."/>
            <person name="Lu Z."/>
            <person name="Du W."/>
            <person name="Huang L."/>
            <person name="Dai X."/>
        </authorList>
    </citation>
    <scope>NUCLEOTIDE SEQUENCE [LARGE SCALE GENOMIC DNA]</scope>
    <source>
        <strain evidence="20 21">2CG4</strain>
    </source>
</reference>
<keyword evidence="8" id="KW-0159">Chromosome partition</keyword>
<dbReference type="SUPFAM" id="SSF46785">
    <property type="entry name" value="Winged helix' DNA-binding domain"/>
    <property type="match status" value="1"/>
</dbReference>
<dbReference type="GO" id="GO:0005524">
    <property type="term" value="F:ATP binding"/>
    <property type="evidence" value="ECO:0007669"/>
    <property type="project" value="UniProtKB-UniRule"/>
</dbReference>
<evidence type="ECO:0000256" key="12">
    <source>
        <dbReference type="ARBA" id="ARBA00023136"/>
    </source>
</evidence>
<keyword evidence="9 16" id="KW-0067">ATP-binding</keyword>
<evidence type="ECO:0000256" key="15">
    <source>
        <dbReference type="ARBA" id="ARBA00025923"/>
    </source>
</evidence>
<evidence type="ECO:0000259" key="19">
    <source>
        <dbReference type="PROSITE" id="PS50901"/>
    </source>
</evidence>
<feature type="transmembrane region" description="Helical" evidence="18">
    <location>
        <begin position="170"/>
        <end position="192"/>
    </location>
</feature>
<dbReference type="Pfam" id="PF17854">
    <property type="entry name" value="FtsK_alpha"/>
    <property type="match status" value="1"/>
</dbReference>
<evidence type="ECO:0000256" key="2">
    <source>
        <dbReference type="ARBA" id="ARBA00006474"/>
    </source>
</evidence>
<dbReference type="Pfam" id="PF09397">
    <property type="entry name" value="FtsK_gamma"/>
    <property type="match status" value="1"/>
</dbReference>
<evidence type="ECO:0000256" key="6">
    <source>
        <dbReference type="ARBA" id="ARBA00022692"/>
    </source>
</evidence>
<evidence type="ECO:0000313" key="21">
    <source>
        <dbReference type="Proteomes" id="UP000474957"/>
    </source>
</evidence>
<evidence type="ECO:0000256" key="17">
    <source>
        <dbReference type="SAM" id="MobiDB-lite"/>
    </source>
</evidence>
<feature type="region of interest" description="Disordered" evidence="17">
    <location>
        <begin position="237"/>
        <end position="273"/>
    </location>
</feature>
<accession>A0A6L5Z3T4</accession>
<dbReference type="SUPFAM" id="SSF52540">
    <property type="entry name" value="P-loop containing nucleoside triphosphate hydrolases"/>
    <property type="match status" value="1"/>
</dbReference>
<comment type="subunit">
    <text evidence="15">Homohexamer. Forms a ring that surrounds DNA.</text>
</comment>
<dbReference type="Pfam" id="PF13491">
    <property type="entry name" value="FtsK_4TM"/>
    <property type="match status" value="1"/>
</dbReference>
<evidence type="ECO:0000256" key="10">
    <source>
        <dbReference type="ARBA" id="ARBA00022989"/>
    </source>
</evidence>
<dbReference type="PANTHER" id="PTHR22683:SF41">
    <property type="entry name" value="DNA TRANSLOCASE FTSK"/>
    <property type="match status" value="1"/>
</dbReference>
<evidence type="ECO:0000256" key="13">
    <source>
        <dbReference type="ARBA" id="ARBA00023306"/>
    </source>
</evidence>
<evidence type="ECO:0000256" key="9">
    <source>
        <dbReference type="ARBA" id="ARBA00022840"/>
    </source>
</evidence>
<keyword evidence="5" id="KW-0132">Cell division</keyword>
<keyword evidence="7 16" id="KW-0547">Nucleotide-binding</keyword>
<organism evidence="20 21">
    <name type="scientific">Halovulum marinum</name>
    <dbReference type="NCBI Taxonomy" id="2662447"/>
    <lineage>
        <taxon>Bacteria</taxon>
        <taxon>Pseudomonadati</taxon>
        <taxon>Pseudomonadota</taxon>
        <taxon>Alphaproteobacteria</taxon>
        <taxon>Rhodobacterales</taxon>
        <taxon>Paracoccaceae</taxon>
        <taxon>Halovulum</taxon>
    </lineage>
</organism>
<feature type="transmembrane region" description="Helical" evidence="18">
    <location>
        <begin position="86"/>
        <end position="106"/>
    </location>
</feature>
<feature type="transmembrane region" description="Helical" evidence="18">
    <location>
        <begin position="34"/>
        <end position="53"/>
    </location>
</feature>
<gene>
    <name evidence="20" type="ORF">GE300_16615</name>
</gene>
<evidence type="ECO:0000256" key="3">
    <source>
        <dbReference type="ARBA" id="ARBA00020887"/>
    </source>
</evidence>
<keyword evidence="12 18" id="KW-0472">Membrane</keyword>
<dbReference type="Gene3D" id="3.40.50.300">
    <property type="entry name" value="P-loop containing nucleotide triphosphate hydrolases"/>
    <property type="match status" value="1"/>
</dbReference>
<dbReference type="GO" id="GO:0051301">
    <property type="term" value="P:cell division"/>
    <property type="evidence" value="ECO:0007669"/>
    <property type="project" value="UniProtKB-KW"/>
</dbReference>
<dbReference type="CDD" id="cd01127">
    <property type="entry name" value="TrwB_TraG_TraD_VirD4"/>
    <property type="match status" value="1"/>
</dbReference>
<evidence type="ECO:0000256" key="7">
    <source>
        <dbReference type="ARBA" id="ARBA00022741"/>
    </source>
</evidence>
<feature type="transmembrane region" description="Helical" evidence="18">
    <location>
        <begin position="144"/>
        <end position="163"/>
    </location>
</feature>
<keyword evidence="21" id="KW-1185">Reference proteome</keyword>
<comment type="caution">
    <text evidence="20">The sequence shown here is derived from an EMBL/GenBank/DDBJ whole genome shotgun (WGS) entry which is preliminary data.</text>
</comment>
<dbReference type="Proteomes" id="UP000474957">
    <property type="component" value="Unassembled WGS sequence"/>
</dbReference>
<dbReference type="InterPro" id="IPR036388">
    <property type="entry name" value="WH-like_DNA-bd_sf"/>
</dbReference>
<dbReference type="InterPro" id="IPR041027">
    <property type="entry name" value="FtsK_alpha"/>
</dbReference>
<evidence type="ECO:0000256" key="16">
    <source>
        <dbReference type="PROSITE-ProRule" id="PRU00289"/>
    </source>
</evidence>
<dbReference type="PROSITE" id="PS50901">
    <property type="entry name" value="FTSK"/>
    <property type="match status" value="1"/>
</dbReference>
<dbReference type="GO" id="GO:0007059">
    <property type="term" value="P:chromosome segregation"/>
    <property type="evidence" value="ECO:0007669"/>
    <property type="project" value="UniProtKB-KW"/>
</dbReference>
<sequence length="881" mass="94273">MAQAKAGSRRRRKTRTRLLEEQTEQALRQRGVELIGLGLILLACLVFALLWTYDPDDPSLFSATDAVPNNALGLLGALLADPLHRALGWAGYGLPLTLCVWGMRLVMHRGESRILSRIIVAPLAIAVAAIFAAAHVPFAGWPHVYGLGGMFGDSLFVAILSLVPLPTQQSLLVATPALALGAGVLAAIGLGVNGPEARGIGRFLLRGLLTSYDAAARLLGLVLRGAGGAARRAAGRRRAAVAAAPRTRREPATVAASPQPAADPAPAPTQDEDRVMARIAAAVRRRAEATPMAVDVPGPDGDDDGDVIDAASDNAYAAPPPPAPRALDRRNGAAEPPLSRADAPPAPRVQQPERKPAAKSARARSEEQPSLAFGDADGGSYETPPLSLLENPSSIVRQQLSNDALEQNARMLETVLDDYGVRGEIVSVRPGPVVTMYELEPAAGLKASRVIGLADDIARSMSALAARVSTIPGRTVIGIELPNDYREKVLLRELLAHRTYGDGHHKLPLALGKDIGGEPVIANLAKMPHLLIAGTTGSGKSVSINTMILSLLYKLTPEQCRLIMIDPKMLELSVYDGIPHLLSPVVTDPKKAVVALKWVVAEMEERYRKMSKMGVRNIDGYNGRVQDALDKGEGFTRTVQTGFDDDTGEPVFETEEYAPEKMPYIVVIVDEMADLMMVAGKEIEACIQRLAQMARASGIHLIMATQRPSVDVITGTIKANFPTRISFQVTSKIDSRTILGEQGAEQLLGMGDMLYMAGGGRVTRVHAPFVSDEEVEEIVRHLKAQGEPEYVSGVQDGPEADQESEIDLVLGLGGNTTGEDVLYDQAVAIVARDRKCSTSYIQRKLGIGYNKAARLVEQMEDEGVVSQANHVGKREVLVPEA</sequence>
<evidence type="ECO:0000256" key="8">
    <source>
        <dbReference type="ARBA" id="ARBA00022829"/>
    </source>
</evidence>
<keyword evidence="13" id="KW-0131">Cell cycle</keyword>
<evidence type="ECO:0000256" key="5">
    <source>
        <dbReference type="ARBA" id="ARBA00022618"/>
    </source>
</evidence>
<dbReference type="EMBL" id="WIND01000016">
    <property type="protein sequence ID" value="MSU91208.1"/>
    <property type="molecule type" value="Genomic_DNA"/>
</dbReference>
<dbReference type="Gene3D" id="1.10.10.10">
    <property type="entry name" value="Winged helix-like DNA-binding domain superfamily/Winged helix DNA-binding domain"/>
    <property type="match status" value="1"/>
</dbReference>
<dbReference type="GO" id="GO:0005886">
    <property type="term" value="C:plasma membrane"/>
    <property type="evidence" value="ECO:0007669"/>
    <property type="project" value="UniProtKB-SubCell"/>
</dbReference>
<comment type="similarity">
    <text evidence="2">Belongs to the FtsK/SpoIIIE/SftA family.</text>
</comment>
<dbReference type="InterPro" id="IPR050206">
    <property type="entry name" value="FtsK/SpoIIIE/SftA"/>
</dbReference>
<dbReference type="PANTHER" id="PTHR22683">
    <property type="entry name" value="SPORULATION PROTEIN RELATED"/>
    <property type="match status" value="1"/>
</dbReference>
<dbReference type="SMART" id="SM00843">
    <property type="entry name" value="Ftsk_gamma"/>
    <property type="match status" value="1"/>
</dbReference>
<proteinExistence type="inferred from homology"/>
<evidence type="ECO:0000256" key="4">
    <source>
        <dbReference type="ARBA" id="ARBA00022475"/>
    </source>
</evidence>
<dbReference type="RefSeq" id="WP_154448140.1">
    <property type="nucleotide sequence ID" value="NZ_WIND01000016.1"/>
</dbReference>
<dbReference type="InterPro" id="IPR036390">
    <property type="entry name" value="WH_DNA-bd_sf"/>
</dbReference>
<evidence type="ECO:0000256" key="11">
    <source>
        <dbReference type="ARBA" id="ARBA00023125"/>
    </source>
</evidence>
<name>A0A6L5Z3T4_9RHOB</name>
<evidence type="ECO:0000313" key="20">
    <source>
        <dbReference type="EMBL" id="MSU91208.1"/>
    </source>
</evidence>
<dbReference type="InterPro" id="IPR018541">
    <property type="entry name" value="Ftsk_gamma"/>
</dbReference>
<protein>
    <recommendedName>
        <fullName evidence="3">DNA translocase FtsK</fullName>
    </recommendedName>
</protein>
<dbReference type="Pfam" id="PF01580">
    <property type="entry name" value="FtsK_SpoIIIE"/>
    <property type="match status" value="1"/>
</dbReference>
<keyword evidence="4" id="KW-1003">Cell membrane</keyword>
<feature type="binding site" evidence="16">
    <location>
        <begin position="534"/>
        <end position="541"/>
    </location>
    <ligand>
        <name>ATP</name>
        <dbReference type="ChEBI" id="CHEBI:30616"/>
    </ligand>
</feature>
<keyword evidence="10 18" id="KW-1133">Transmembrane helix</keyword>